<dbReference type="Pfam" id="PF00512">
    <property type="entry name" value="HisKA"/>
    <property type="match status" value="1"/>
</dbReference>
<evidence type="ECO:0000256" key="6">
    <source>
        <dbReference type="ARBA" id="ARBA00022777"/>
    </source>
</evidence>
<dbReference type="InterPro" id="IPR003018">
    <property type="entry name" value="GAF"/>
</dbReference>
<dbReference type="SUPFAM" id="SSF55874">
    <property type="entry name" value="ATPase domain of HSP90 chaperone/DNA topoisomerase II/histidine kinase"/>
    <property type="match status" value="1"/>
</dbReference>
<feature type="domain" description="Histidine kinase" evidence="9">
    <location>
        <begin position="185"/>
        <end position="396"/>
    </location>
</feature>
<dbReference type="InterPro" id="IPR005467">
    <property type="entry name" value="His_kinase_dom"/>
</dbReference>
<sequence length="399" mass="43467">MDIKAEVSAVQQIGAVPKILDVVSRMTGMGFVAIARVTSKHWVCCAVRDNIDFGLAEGGELQVETTICNEIRQHGKTVVINDVETDGAFCNHPTPVMYGFRSYISAPIVLSDGTIWGTLCAIDPKPRDLGKPEILGSFQLLSELIAAQLELNQRLEQSQTDLRISQADLLDERRTSELREQFIGVLGHDLRNPLASVDAGMRVLLRNPGNKKAAEIILSIQKSVLRMAGLVDNIMDFARGRLGGALTIKRDATQPLTPVLEHVIAELKSAWPDVEIEAAIDVEEPVNCDRSKMGQLFSNLLGNAITYGDHGRPVRVSARTIDGAFELAVANYGAPISDKAMENLFKPYTRGDRPSQQGLGLGLYIASQIAKAHGGVLKVSSGPEETRFVFEMPQRAEGK</sequence>
<dbReference type="Pfam" id="PF02518">
    <property type="entry name" value="HATPase_c"/>
    <property type="match status" value="1"/>
</dbReference>
<dbReference type="EC" id="2.7.13.3" evidence="2"/>
<dbReference type="SMART" id="SM00388">
    <property type="entry name" value="HisKA"/>
    <property type="match status" value="1"/>
</dbReference>
<dbReference type="GO" id="GO:0000155">
    <property type="term" value="F:phosphorelay sensor kinase activity"/>
    <property type="evidence" value="ECO:0007669"/>
    <property type="project" value="InterPro"/>
</dbReference>
<dbReference type="SUPFAM" id="SSF47384">
    <property type="entry name" value="Homodimeric domain of signal transducing histidine kinase"/>
    <property type="match status" value="1"/>
</dbReference>
<dbReference type="GO" id="GO:0005524">
    <property type="term" value="F:ATP binding"/>
    <property type="evidence" value="ECO:0007669"/>
    <property type="project" value="UniProtKB-KW"/>
</dbReference>
<dbReference type="PROSITE" id="PS50109">
    <property type="entry name" value="HIS_KIN"/>
    <property type="match status" value="1"/>
</dbReference>
<reference evidence="10 11" key="1">
    <citation type="submission" date="2014-03" db="EMBL/GenBank/DDBJ databases">
        <title>Bradyrhizobium valentinum sp. nov., isolated from effective nodules of Lupinus mariae-josephae, a lupine endemic of basic-lime soils in Eastern Spain.</title>
        <authorList>
            <person name="Duran D."/>
            <person name="Rey L."/>
            <person name="Navarro A."/>
            <person name="Busquets A."/>
            <person name="Imperial J."/>
            <person name="Ruiz-Argueso T."/>
        </authorList>
    </citation>
    <scope>NUCLEOTIDE SEQUENCE [LARGE SCALE GENOMIC DNA]</scope>
    <source>
        <strain evidence="10 11">CCBAU 23086</strain>
    </source>
</reference>
<evidence type="ECO:0000313" key="11">
    <source>
        <dbReference type="Proteomes" id="UP000051660"/>
    </source>
</evidence>
<evidence type="ECO:0000259" key="9">
    <source>
        <dbReference type="PROSITE" id="PS50109"/>
    </source>
</evidence>
<dbReference type="Pfam" id="PF01590">
    <property type="entry name" value="GAF"/>
    <property type="match status" value="1"/>
</dbReference>
<dbReference type="AlphaFoldDB" id="A0A0R3N877"/>
<dbReference type="Gene3D" id="3.30.565.10">
    <property type="entry name" value="Histidine kinase-like ATPase, C-terminal domain"/>
    <property type="match status" value="1"/>
</dbReference>
<dbReference type="InterPro" id="IPR004358">
    <property type="entry name" value="Sig_transdc_His_kin-like_C"/>
</dbReference>
<evidence type="ECO:0000256" key="7">
    <source>
        <dbReference type="ARBA" id="ARBA00022840"/>
    </source>
</evidence>
<dbReference type="CDD" id="cd00075">
    <property type="entry name" value="HATPase"/>
    <property type="match status" value="1"/>
</dbReference>
<evidence type="ECO:0000256" key="1">
    <source>
        <dbReference type="ARBA" id="ARBA00000085"/>
    </source>
</evidence>
<dbReference type="InterPro" id="IPR050351">
    <property type="entry name" value="BphY/WalK/GraS-like"/>
</dbReference>
<evidence type="ECO:0000256" key="5">
    <source>
        <dbReference type="ARBA" id="ARBA00022741"/>
    </source>
</evidence>
<dbReference type="SMART" id="SM00387">
    <property type="entry name" value="HATPase_c"/>
    <property type="match status" value="1"/>
</dbReference>
<dbReference type="PANTHER" id="PTHR42878:SF7">
    <property type="entry name" value="SENSOR HISTIDINE KINASE GLRK"/>
    <property type="match status" value="1"/>
</dbReference>
<name>A0A0R3N877_9BRAD</name>
<dbReference type="GO" id="GO:0030295">
    <property type="term" value="F:protein kinase activator activity"/>
    <property type="evidence" value="ECO:0007669"/>
    <property type="project" value="TreeGrafter"/>
</dbReference>
<protein>
    <recommendedName>
        <fullName evidence="2">histidine kinase</fullName>
        <ecNumber evidence="2">2.7.13.3</ecNumber>
    </recommendedName>
</protein>
<dbReference type="GO" id="GO:0007234">
    <property type="term" value="P:osmosensory signaling via phosphorelay pathway"/>
    <property type="evidence" value="ECO:0007669"/>
    <property type="project" value="TreeGrafter"/>
</dbReference>
<dbReference type="PANTHER" id="PTHR42878">
    <property type="entry name" value="TWO-COMPONENT HISTIDINE KINASE"/>
    <property type="match status" value="1"/>
</dbReference>
<proteinExistence type="predicted"/>
<keyword evidence="3" id="KW-0597">Phosphoprotein</keyword>
<keyword evidence="5" id="KW-0547">Nucleotide-binding</keyword>
<dbReference type="Gene3D" id="1.10.287.130">
    <property type="match status" value="1"/>
</dbReference>
<keyword evidence="7" id="KW-0067">ATP-binding</keyword>
<comment type="catalytic activity">
    <reaction evidence="1">
        <text>ATP + protein L-histidine = ADP + protein N-phospho-L-histidine.</text>
        <dbReference type="EC" id="2.7.13.3"/>
    </reaction>
</comment>
<dbReference type="CDD" id="cd00082">
    <property type="entry name" value="HisKA"/>
    <property type="match status" value="1"/>
</dbReference>
<comment type="caution">
    <text evidence="10">The sequence shown here is derived from an EMBL/GenBank/DDBJ whole genome shotgun (WGS) entry which is preliminary data.</text>
</comment>
<keyword evidence="8" id="KW-0902">Two-component regulatory system</keyword>
<dbReference type="InterPro" id="IPR003594">
    <property type="entry name" value="HATPase_dom"/>
</dbReference>
<dbReference type="Proteomes" id="UP000051660">
    <property type="component" value="Unassembled WGS sequence"/>
</dbReference>
<accession>A0A0R3N877</accession>
<dbReference type="EMBL" id="LLYB01000024">
    <property type="protein sequence ID" value="KRR28363.1"/>
    <property type="molecule type" value="Genomic_DNA"/>
</dbReference>
<organism evidence="10 11">
    <name type="scientific">Bradyrhizobium lablabi</name>
    <dbReference type="NCBI Taxonomy" id="722472"/>
    <lineage>
        <taxon>Bacteria</taxon>
        <taxon>Pseudomonadati</taxon>
        <taxon>Pseudomonadota</taxon>
        <taxon>Alphaproteobacteria</taxon>
        <taxon>Hyphomicrobiales</taxon>
        <taxon>Nitrobacteraceae</taxon>
        <taxon>Bradyrhizobium</taxon>
    </lineage>
</organism>
<evidence type="ECO:0000313" key="10">
    <source>
        <dbReference type="EMBL" id="KRR28363.1"/>
    </source>
</evidence>
<dbReference type="PRINTS" id="PR00344">
    <property type="entry name" value="BCTRLSENSOR"/>
</dbReference>
<evidence type="ECO:0000256" key="2">
    <source>
        <dbReference type="ARBA" id="ARBA00012438"/>
    </source>
</evidence>
<dbReference type="InterPro" id="IPR036097">
    <property type="entry name" value="HisK_dim/P_sf"/>
</dbReference>
<keyword evidence="4" id="KW-0808">Transferase</keyword>
<dbReference type="Gene3D" id="3.30.450.40">
    <property type="match status" value="1"/>
</dbReference>
<evidence type="ECO:0000256" key="8">
    <source>
        <dbReference type="ARBA" id="ARBA00023012"/>
    </source>
</evidence>
<dbReference type="InterPro" id="IPR036890">
    <property type="entry name" value="HATPase_C_sf"/>
</dbReference>
<dbReference type="InterPro" id="IPR003661">
    <property type="entry name" value="HisK_dim/P_dom"/>
</dbReference>
<gene>
    <name evidence="10" type="ORF">CQ14_40790</name>
</gene>
<dbReference type="SUPFAM" id="SSF55781">
    <property type="entry name" value="GAF domain-like"/>
    <property type="match status" value="1"/>
</dbReference>
<dbReference type="SMART" id="SM00065">
    <property type="entry name" value="GAF"/>
    <property type="match status" value="1"/>
</dbReference>
<evidence type="ECO:0000256" key="3">
    <source>
        <dbReference type="ARBA" id="ARBA00022553"/>
    </source>
</evidence>
<keyword evidence="6 10" id="KW-0418">Kinase</keyword>
<evidence type="ECO:0000256" key="4">
    <source>
        <dbReference type="ARBA" id="ARBA00022679"/>
    </source>
</evidence>
<dbReference type="GO" id="GO:0000156">
    <property type="term" value="F:phosphorelay response regulator activity"/>
    <property type="evidence" value="ECO:0007669"/>
    <property type="project" value="TreeGrafter"/>
</dbReference>
<dbReference type="InterPro" id="IPR029016">
    <property type="entry name" value="GAF-like_dom_sf"/>
</dbReference>